<dbReference type="EMBL" id="JARJCM010000003">
    <property type="protein sequence ID" value="KAJ7046002.1"/>
    <property type="molecule type" value="Genomic_DNA"/>
</dbReference>
<dbReference type="EMBL" id="JARJCM010000225">
    <property type="protein sequence ID" value="KAJ7021724.1"/>
    <property type="molecule type" value="Genomic_DNA"/>
</dbReference>
<name>A0AAD6S5Q6_9AGAR</name>
<evidence type="ECO:0000313" key="2">
    <source>
        <dbReference type="EMBL" id="KAJ7021724.1"/>
    </source>
</evidence>
<feature type="non-terminal residue" evidence="2">
    <location>
        <position position="1"/>
    </location>
</feature>
<keyword evidence="4" id="KW-1185">Reference proteome</keyword>
<dbReference type="PANTHER" id="PTHR33840">
    <property type="match status" value="1"/>
</dbReference>
<gene>
    <name evidence="2" type="ORF">C8F04DRAFT_1313408</name>
    <name evidence="3" type="ORF">C8F04DRAFT_1322461</name>
</gene>
<accession>A0AAD6S5Q6</accession>
<comment type="caution">
    <text evidence="2">The sequence shown here is derived from an EMBL/GenBank/DDBJ whole genome shotgun (WGS) entry which is preliminary data.</text>
</comment>
<feature type="domain" description="T6SS Phospholipase effector Tle1-like catalytic" evidence="1">
    <location>
        <begin position="3"/>
        <end position="207"/>
    </location>
</feature>
<feature type="non-terminal residue" evidence="2">
    <location>
        <position position="323"/>
    </location>
</feature>
<dbReference type="InterPro" id="IPR018712">
    <property type="entry name" value="Tle1-like_cat"/>
</dbReference>
<organism evidence="2 4">
    <name type="scientific">Mycena alexandri</name>
    <dbReference type="NCBI Taxonomy" id="1745969"/>
    <lineage>
        <taxon>Eukaryota</taxon>
        <taxon>Fungi</taxon>
        <taxon>Dikarya</taxon>
        <taxon>Basidiomycota</taxon>
        <taxon>Agaricomycotina</taxon>
        <taxon>Agaricomycetes</taxon>
        <taxon>Agaricomycetidae</taxon>
        <taxon>Agaricales</taxon>
        <taxon>Marasmiineae</taxon>
        <taxon>Mycenaceae</taxon>
        <taxon>Mycena</taxon>
    </lineage>
</organism>
<protein>
    <recommendedName>
        <fullName evidence="1">T6SS Phospholipase effector Tle1-like catalytic domain-containing protein</fullName>
    </recommendedName>
</protein>
<evidence type="ECO:0000313" key="3">
    <source>
        <dbReference type="EMBL" id="KAJ7046002.1"/>
    </source>
</evidence>
<dbReference type="Pfam" id="PF09994">
    <property type="entry name" value="T6SS_Tle1-like_cat"/>
    <property type="match status" value="1"/>
</dbReference>
<evidence type="ECO:0000313" key="4">
    <source>
        <dbReference type="Proteomes" id="UP001218188"/>
    </source>
</evidence>
<reference evidence="2" key="1">
    <citation type="submission" date="2023-03" db="EMBL/GenBank/DDBJ databases">
        <title>Massive genome expansion in bonnet fungi (Mycena s.s.) driven by repeated elements and novel gene families across ecological guilds.</title>
        <authorList>
            <consortium name="Lawrence Berkeley National Laboratory"/>
            <person name="Harder C.B."/>
            <person name="Miyauchi S."/>
            <person name="Viragh M."/>
            <person name="Kuo A."/>
            <person name="Thoen E."/>
            <person name="Andreopoulos B."/>
            <person name="Lu D."/>
            <person name="Skrede I."/>
            <person name="Drula E."/>
            <person name="Henrissat B."/>
            <person name="Morin E."/>
            <person name="Kohler A."/>
            <person name="Barry K."/>
            <person name="LaButti K."/>
            <person name="Morin E."/>
            <person name="Salamov A."/>
            <person name="Lipzen A."/>
            <person name="Mereny Z."/>
            <person name="Hegedus B."/>
            <person name="Baldrian P."/>
            <person name="Stursova M."/>
            <person name="Weitz H."/>
            <person name="Taylor A."/>
            <person name="Grigoriev I.V."/>
            <person name="Nagy L.G."/>
            <person name="Martin F."/>
            <person name="Kauserud H."/>
        </authorList>
    </citation>
    <scope>NUCLEOTIDE SEQUENCE</scope>
    <source>
        <strain evidence="2">CBHHK200</strain>
    </source>
</reference>
<dbReference type="PANTHER" id="PTHR33840:SF1">
    <property type="entry name" value="TLE1 PHOSPHOLIPASE DOMAIN-CONTAINING PROTEIN"/>
    <property type="match status" value="1"/>
</dbReference>
<proteinExistence type="predicted"/>
<evidence type="ECO:0000259" key="1">
    <source>
        <dbReference type="Pfam" id="PF09994"/>
    </source>
</evidence>
<sequence>DGNRQIVFYQSGVGSEANFSGDSVQGTTMLQALGTAVASKIRDAYVFIAQNFEAGDKICLFGGAYTARKLSGLIDSIGLLSRENLSHFFAIWLQLIDRETPTIPGDTLHPNIRCVGVWDTVGSVFHQIDALNIVDTSLPATVEVALHAISLQENRKKFLPTLWTIPQGGLRTNQILKQVWFPGAHTDVGGGYKRHELADISVFWMAGELHQEKVVCLDLEFLRSYSQPKPDKWGTSQPHNAYKESLGPVRPFVGRATRLESRQITRDSHFHQSIEHGDHSPQTLENAEYMITMTIIKQKFGGGWVPRYQGLNMFEAHCKSQWG</sequence>
<dbReference type="Proteomes" id="UP001218188">
    <property type="component" value="Unassembled WGS sequence"/>
</dbReference>
<dbReference type="AlphaFoldDB" id="A0AAD6S5Q6"/>